<keyword evidence="7" id="KW-0325">Glycoprotein</keyword>
<dbReference type="PANTHER" id="PTHR48061:SF2">
    <property type="entry name" value="RECEPTOR LIKE PROTEIN 30-LIKE"/>
    <property type="match status" value="1"/>
</dbReference>
<evidence type="ECO:0000256" key="1">
    <source>
        <dbReference type="ARBA" id="ARBA00004479"/>
    </source>
</evidence>
<dbReference type="SUPFAM" id="SSF52047">
    <property type="entry name" value="RNI-like"/>
    <property type="match status" value="1"/>
</dbReference>
<evidence type="ECO:0000256" key="6">
    <source>
        <dbReference type="ARBA" id="ARBA00023170"/>
    </source>
</evidence>
<evidence type="ECO:0000313" key="8">
    <source>
        <dbReference type="EMBL" id="PON32243.1"/>
    </source>
</evidence>
<dbReference type="PANTHER" id="PTHR48061">
    <property type="entry name" value="LEUCINE-RICH REPEAT RECEPTOR PROTEIN KINASE EMS1-LIKE-RELATED"/>
    <property type="match status" value="1"/>
</dbReference>
<reference evidence="9" key="1">
    <citation type="submission" date="2016-06" db="EMBL/GenBank/DDBJ databases">
        <title>Parallel loss of symbiosis genes in relatives of nitrogen-fixing non-legume Parasponia.</title>
        <authorList>
            <person name="Van Velzen R."/>
            <person name="Holmer R."/>
            <person name="Bu F."/>
            <person name="Rutten L."/>
            <person name="Van Zeijl A."/>
            <person name="Liu W."/>
            <person name="Santuari L."/>
            <person name="Cao Q."/>
            <person name="Sharma T."/>
            <person name="Shen D."/>
            <person name="Roswanjaya Y."/>
            <person name="Wardhani T."/>
            <person name="Kalhor M.S."/>
            <person name="Jansen J."/>
            <person name="Van den Hoogen J."/>
            <person name="Gungor B."/>
            <person name="Hartog M."/>
            <person name="Hontelez J."/>
            <person name="Verver J."/>
            <person name="Yang W.-C."/>
            <person name="Schijlen E."/>
            <person name="Repin R."/>
            <person name="Schilthuizen M."/>
            <person name="Schranz E."/>
            <person name="Heidstra R."/>
            <person name="Miyata K."/>
            <person name="Fedorova E."/>
            <person name="Kohlen W."/>
            <person name="Bisseling T."/>
            <person name="Smit S."/>
            <person name="Geurts R."/>
        </authorList>
    </citation>
    <scope>NUCLEOTIDE SEQUENCE [LARGE SCALE GENOMIC DNA]</scope>
    <source>
        <strain evidence="9">cv. WU1-14</strain>
    </source>
</reference>
<sequence length="148" mass="16251">MSNAGFSGAIPLEISNLRLLVTLDLSSKVNKTFGNYLTLEISNLSMLVETFSQLEELYLDGLPVYGSEWCEALSSSLPNLRVLSLSRCFPSGPIDLSLKKLRYLSVIHLDGNNFSALFPGFVANFPNLTSLQLCSSGLYGTFPTEIFQ</sequence>
<evidence type="ECO:0000256" key="2">
    <source>
        <dbReference type="ARBA" id="ARBA00022692"/>
    </source>
</evidence>
<keyword evidence="5" id="KW-0472">Membrane</keyword>
<evidence type="ECO:0000313" key="9">
    <source>
        <dbReference type="Proteomes" id="UP000237105"/>
    </source>
</evidence>
<dbReference type="OrthoDB" id="1166609at2759"/>
<keyword evidence="2" id="KW-0812">Transmembrane</keyword>
<dbReference type="AlphaFoldDB" id="A0A2P5A6R8"/>
<gene>
    <name evidence="8" type="ORF">PanWU01x14_362960</name>
</gene>
<evidence type="ECO:0000256" key="7">
    <source>
        <dbReference type="ARBA" id="ARBA00023180"/>
    </source>
</evidence>
<organism evidence="8 9">
    <name type="scientific">Parasponia andersonii</name>
    <name type="common">Sponia andersonii</name>
    <dbReference type="NCBI Taxonomy" id="3476"/>
    <lineage>
        <taxon>Eukaryota</taxon>
        <taxon>Viridiplantae</taxon>
        <taxon>Streptophyta</taxon>
        <taxon>Embryophyta</taxon>
        <taxon>Tracheophyta</taxon>
        <taxon>Spermatophyta</taxon>
        <taxon>Magnoliopsida</taxon>
        <taxon>eudicotyledons</taxon>
        <taxon>Gunneridae</taxon>
        <taxon>Pentapetalae</taxon>
        <taxon>rosids</taxon>
        <taxon>fabids</taxon>
        <taxon>Rosales</taxon>
        <taxon>Cannabaceae</taxon>
        <taxon>Parasponia</taxon>
    </lineage>
</organism>
<protein>
    <submittedName>
        <fullName evidence="8">LRR domain containing protein</fullName>
    </submittedName>
</protein>
<dbReference type="Gene3D" id="3.80.10.10">
    <property type="entry name" value="Ribonuclease Inhibitor"/>
    <property type="match status" value="1"/>
</dbReference>
<comment type="caution">
    <text evidence="8">The sequence shown here is derived from an EMBL/GenBank/DDBJ whole genome shotgun (WGS) entry which is preliminary data.</text>
</comment>
<feature type="non-terminal residue" evidence="8">
    <location>
        <position position="148"/>
    </location>
</feature>
<name>A0A2P5A6R8_PARAD</name>
<comment type="subcellular location">
    <subcellularLocation>
        <location evidence="1">Membrane</location>
        <topology evidence="1">Single-pass type I membrane protein</topology>
    </subcellularLocation>
</comment>
<evidence type="ECO:0000256" key="5">
    <source>
        <dbReference type="ARBA" id="ARBA00023136"/>
    </source>
</evidence>
<dbReference type="GO" id="GO:0016020">
    <property type="term" value="C:membrane"/>
    <property type="evidence" value="ECO:0007669"/>
    <property type="project" value="UniProtKB-SubCell"/>
</dbReference>
<keyword evidence="4" id="KW-1133">Transmembrane helix</keyword>
<accession>A0A2P5A6R8</accession>
<keyword evidence="3" id="KW-0732">Signal</keyword>
<keyword evidence="9" id="KW-1185">Reference proteome</keyword>
<proteinExistence type="predicted"/>
<evidence type="ECO:0000256" key="3">
    <source>
        <dbReference type="ARBA" id="ARBA00022729"/>
    </source>
</evidence>
<dbReference type="EMBL" id="JXTB01000844">
    <property type="protein sequence ID" value="PON32243.1"/>
    <property type="molecule type" value="Genomic_DNA"/>
</dbReference>
<evidence type="ECO:0000256" key="4">
    <source>
        <dbReference type="ARBA" id="ARBA00022989"/>
    </source>
</evidence>
<keyword evidence="6" id="KW-0675">Receptor</keyword>
<dbReference type="InterPro" id="IPR032675">
    <property type="entry name" value="LRR_dom_sf"/>
</dbReference>
<dbReference type="Proteomes" id="UP000237105">
    <property type="component" value="Unassembled WGS sequence"/>
</dbReference>
<dbReference type="InterPro" id="IPR046956">
    <property type="entry name" value="RLP23-like"/>
</dbReference>